<dbReference type="Proteomes" id="UP000320536">
    <property type="component" value="Chromosome"/>
</dbReference>
<protein>
    <submittedName>
        <fullName evidence="1">DUF5070 domain-containing protein</fullName>
    </submittedName>
</protein>
<accession>A0ABX5VYE7</accession>
<organism evidence="1 2">
    <name type="scientific">Chlamydophila parapsittaci</name>
    <dbReference type="NCBI Taxonomy" id="344886"/>
    <lineage>
        <taxon>Bacteria</taxon>
        <taxon>Pseudomonadati</taxon>
        <taxon>Chlamydiota</taxon>
        <taxon>Chlamydiia</taxon>
        <taxon>Chlamydiales</taxon>
        <taxon>Chlamydiaceae</taxon>
        <taxon>Chlamydia/Chlamydophila group</taxon>
        <taxon>Chlamydia</taxon>
    </lineage>
</organism>
<dbReference type="RefSeq" id="WP_014943778.1">
    <property type="nucleotide sequence ID" value="NZ_CP041038.1"/>
</dbReference>
<dbReference type="InterPro" id="IPR031839">
    <property type="entry name" value="DUF5070"/>
</dbReference>
<sequence length="154" mass="17721">MRFVLHLEHLRHFQNQGSILFEDLVSSNECFALEIKLKHFVESVSKNTKDVRWRENIFRSLPQVSALVKKRRLDVFAANLVHRPRLSLVGDFWVFPGDKIVEREEDCQLLLCLSGEKIGHGVFFTGSYPTELYFPQENETALLLSFSSAGIPIS</sequence>
<name>A0ABX5VYE7_9CHLA</name>
<gene>
    <name evidence="1" type="ORF">FI836_04450</name>
</gene>
<dbReference type="EMBL" id="CP041038">
    <property type="protein sequence ID" value="QDE37524.1"/>
    <property type="molecule type" value="Genomic_DNA"/>
</dbReference>
<keyword evidence="2" id="KW-1185">Reference proteome</keyword>
<dbReference type="Pfam" id="PF16802">
    <property type="entry name" value="DUF5070"/>
    <property type="match status" value="1"/>
</dbReference>
<dbReference type="Gene3D" id="3.10.129.150">
    <property type="entry name" value="Domain of unknown function (DUF5070)"/>
    <property type="match status" value="1"/>
</dbReference>
<evidence type="ECO:0000313" key="2">
    <source>
        <dbReference type="Proteomes" id="UP000320536"/>
    </source>
</evidence>
<evidence type="ECO:0000313" key="1">
    <source>
        <dbReference type="EMBL" id="QDE37524.1"/>
    </source>
</evidence>
<reference evidence="1 2" key="1">
    <citation type="journal article" date="2020" name="Data Brief">
        <title>Data of de novo genome assembly of the Chlamydia psittaci strain isolated from the livestock in Volga Region, Russian Federation.</title>
        <authorList>
            <person name="Feodorova V.A."/>
            <person name="Zaitsev S.S."/>
            <person name="Khizhnyakova M.A."/>
            <person name="Saltykov Y.V."/>
            <person name="Evstifeev V.V."/>
            <person name="Khusainov F.M."/>
            <person name="Yakovlev S.I."/>
            <person name="Larionova O.S."/>
            <person name="Motin V.L."/>
        </authorList>
    </citation>
    <scope>NUCLEOTIDE SEQUENCE [LARGE SCALE GENOMIC DNA]</scope>
    <source>
        <strain evidence="1 2">Rostinovo-70</strain>
    </source>
</reference>
<proteinExistence type="predicted"/>